<sequence length="179" mass="20077">MRRIFLRHLIQVLAGSALSSLAIPAIGSAYKEVEWDELMPEGWRKKVILELTRMRRYGSLTDGDPRADEAYARLKRTWDAAPPTKTYIGKPIRIAGYVVPLDAERMQSSDFLLVPYFGACVHSPPPPANQIILIKPPKGSRFRTMDAIWIEGILTEGKTSSEVGTSTYVLTADKITPYR</sequence>
<dbReference type="InterPro" id="IPR021727">
    <property type="entry name" value="DUF3299"/>
</dbReference>
<dbReference type="AlphaFoldDB" id="A0AAU8A1D4"/>
<dbReference type="Gene3D" id="2.40.50.870">
    <property type="entry name" value="Protein of unknown function (DUF3299)"/>
    <property type="match status" value="1"/>
</dbReference>
<evidence type="ECO:0000256" key="1">
    <source>
        <dbReference type="SAM" id="SignalP"/>
    </source>
</evidence>
<gene>
    <name evidence="2" type="ORF">NKE59_05705</name>
</gene>
<evidence type="ECO:0000313" key="2">
    <source>
        <dbReference type="EMBL" id="XCC56997.1"/>
    </source>
</evidence>
<dbReference type="Pfam" id="PF11736">
    <property type="entry name" value="DUF3299"/>
    <property type="match status" value="1"/>
</dbReference>
<dbReference type="RefSeq" id="WP_353438002.1">
    <property type="nucleotide sequence ID" value="NZ_CP099959.1"/>
</dbReference>
<reference evidence="2" key="1">
    <citation type="submission" date="2022-06" db="EMBL/GenBank/DDBJ databases">
        <title>New Polynucleobacter species.</title>
        <authorList>
            <person name="Hahn M.W."/>
        </authorList>
    </citation>
    <scope>NUCLEOTIDE SEQUENCE</scope>
    <source>
        <strain evidence="2">UK-FUSCHL-C3</strain>
    </source>
</reference>
<protein>
    <submittedName>
        <fullName evidence="2">DUF3299 domain-containing protein</fullName>
    </submittedName>
</protein>
<keyword evidence="1" id="KW-0732">Signal</keyword>
<name>A0AAU8A1D4_9BURK</name>
<feature type="signal peptide" evidence="1">
    <location>
        <begin position="1"/>
        <end position="24"/>
    </location>
</feature>
<proteinExistence type="predicted"/>
<dbReference type="EMBL" id="CP099959">
    <property type="protein sequence ID" value="XCC56997.1"/>
    <property type="molecule type" value="Genomic_DNA"/>
</dbReference>
<organism evidence="2">
    <name type="scientific">Polynucleobacter sp. UK-FUSCHL-C3</name>
    <dbReference type="NCBI Taxonomy" id="2955208"/>
    <lineage>
        <taxon>Bacteria</taxon>
        <taxon>Pseudomonadati</taxon>
        <taxon>Pseudomonadota</taxon>
        <taxon>Betaproteobacteria</taxon>
        <taxon>Burkholderiales</taxon>
        <taxon>Burkholderiaceae</taxon>
        <taxon>Polynucleobacter</taxon>
    </lineage>
</organism>
<feature type="chain" id="PRO_5043650085" evidence="1">
    <location>
        <begin position="25"/>
        <end position="179"/>
    </location>
</feature>
<accession>A0AAU8A1D4</accession>